<sequence length="813" mass="87953">MSLHPQKLHQIARQVNFKWIGKPLKRKEDHRFITGNGRFVDDIKLNNPLYVAFARSRTAHAVIKSVDASKSSKLPGVKLVLTGKDVAGLMKPWPHLIPTPPYYGMAVDRIRYLGEPVAMVVAEDRYVASDAADLVEVDYQPLNPVVRIEDALSPGAPLLHEGFENNIAWKKRYVYGDVEGDFSKAERTAKGRYYFHRFISAPLEPTAVAAQYDVHSGKLTIYDQHQQAPMYHARYSRVLGIPSSKITITIPDLGGGFGNKQSVYPYTALVAVAAMITGKTVKYVAARSEDFQALMHSPDRLSEAEVAYRADGEILSVRMKVFDNFGAYLRHPDPQNVTRAFPSITGPYRIRSVEIDAVGVFTNTCPTGPNRGYGQQHASFTLERMVDKVANELGRDPAEIRMANMITPGQMPYTTPVGSLYDGGDYPAVLKRAMELAGYEQLRIEQARLREKGLLMGVGVATVVEGGATAFGFARLWGGDPRHVAGYASMAESASVRVLPDGSVLVAMGTVPQGQGHETVAAQIVADVLGVTPDDVTVMPGFDSDAHPYSASGSGTYASRFSQIGVGALVGAAMRVRQKMLEIAAHRLEVNPADLTVEDGKLCVRGHPETSISFKEVARIAHTRIGDLPPDVDAGLEAYYTYHFPYSGTVGDDLRGNLCSSYAFLAGVAAVLVDGSTGAIEVKRLVVVHDSGRAINPLILEGQVNGALVNGLGGALLEGFEYDLDGNLLTSTFVDYLPISAAEVPEITLDHVEIPSPFTVIGAKGSGEGGTILMPVLIANAVNDALKPLGVEITSSRLTPFNVWNLIKTTFSR</sequence>
<dbReference type="Pfam" id="PF01315">
    <property type="entry name" value="Ald_Xan_dh_C"/>
    <property type="match status" value="1"/>
</dbReference>
<feature type="domain" description="Aldehyde oxidase/xanthine dehydrogenase a/b hammerhead" evidence="3">
    <location>
        <begin position="34"/>
        <end position="143"/>
    </location>
</feature>
<reference evidence="4" key="1">
    <citation type="journal article" date="2020" name="mSystems">
        <title>Genome- and Community-Level Interaction Insights into Carbon Utilization and Element Cycling Functions of Hydrothermarchaeota in Hydrothermal Sediment.</title>
        <authorList>
            <person name="Zhou Z."/>
            <person name="Liu Y."/>
            <person name="Xu W."/>
            <person name="Pan J."/>
            <person name="Luo Z.H."/>
            <person name="Li M."/>
        </authorList>
    </citation>
    <scope>NUCLEOTIDE SEQUENCE [LARGE SCALE GENOMIC DNA]</scope>
    <source>
        <strain evidence="4">SpSt-1056</strain>
    </source>
</reference>
<comment type="caution">
    <text evidence="4">The sequence shown here is derived from an EMBL/GenBank/DDBJ whole genome shotgun (WGS) entry which is preliminary data.</text>
</comment>
<dbReference type="InterPro" id="IPR016208">
    <property type="entry name" value="Ald_Oxase/xanthine_DH-like"/>
</dbReference>
<dbReference type="InterPro" id="IPR000674">
    <property type="entry name" value="Ald_Oxase/Xan_DH_a/b"/>
</dbReference>
<gene>
    <name evidence="4" type="ORF">ENM11_06240</name>
</gene>
<organism evidence="4">
    <name type="scientific">Caldiarchaeum subterraneum</name>
    <dbReference type="NCBI Taxonomy" id="311458"/>
    <lineage>
        <taxon>Archaea</taxon>
        <taxon>Nitrososphaerota</taxon>
        <taxon>Candidatus Caldarchaeales</taxon>
        <taxon>Candidatus Caldarchaeaceae</taxon>
        <taxon>Candidatus Caldarchaeum</taxon>
    </lineage>
</organism>
<dbReference type="PANTHER" id="PTHR11908">
    <property type="entry name" value="XANTHINE DEHYDROGENASE"/>
    <property type="match status" value="1"/>
</dbReference>
<dbReference type="Pfam" id="PF20256">
    <property type="entry name" value="MoCoBD_2"/>
    <property type="match status" value="1"/>
</dbReference>
<evidence type="ECO:0000256" key="2">
    <source>
        <dbReference type="ARBA" id="ARBA00023002"/>
    </source>
</evidence>
<evidence type="ECO:0000256" key="1">
    <source>
        <dbReference type="ARBA" id="ARBA00022505"/>
    </source>
</evidence>
<dbReference type="InterPro" id="IPR046867">
    <property type="entry name" value="AldOxase/xan_DH_MoCoBD2"/>
</dbReference>
<dbReference type="EMBL" id="DRWN01000051">
    <property type="protein sequence ID" value="HHK68733.1"/>
    <property type="molecule type" value="Genomic_DNA"/>
</dbReference>
<dbReference type="SUPFAM" id="SSF54665">
    <property type="entry name" value="CO dehydrogenase molybdoprotein N-domain-like"/>
    <property type="match status" value="1"/>
</dbReference>
<dbReference type="PANTHER" id="PTHR11908:SF132">
    <property type="entry name" value="ALDEHYDE OXIDASE 1-RELATED"/>
    <property type="match status" value="1"/>
</dbReference>
<evidence type="ECO:0000313" key="4">
    <source>
        <dbReference type="EMBL" id="HHK68733.1"/>
    </source>
</evidence>
<evidence type="ECO:0000259" key="3">
    <source>
        <dbReference type="SMART" id="SM01008"/>
    </source>
</evidence>
<dbReference type="GO" id="GO:0005506">
    <property type="term" value="F:iron ion binding"/>
    <property type="evidence" value="ECO:0007669"/>
    <property type="project" value="InterPro"/>
</dbReference>
<dbReference type="Gene3D" id="3.90.1170.50">
    <property type="entry name" value="Aldehyde oxidase/xanthine dehydrogenase, a/b hammerhead"/>
    <property type="match status" value="1"/>
</dbReference>
<dbReference type="InterPro" id="IPR037165">
    <property type="entry name" value="AldOxase/xan_DH_Mopterin-bd_sf"/>
</dbReference>
<proteinExistence type="predicted"/>
<dbReference type="SUPFAM" id="SSF56003">
    <property type="entry name" value="Molybdenum cofactor-binding domain"/>
    <property type="match status" value="1"/>
</dbReference>
<dbReference type="SMART" id="SM01008">
    <property type="entry name" value="Ald_Xan_dh_C"/>
    <property type="match status" value="1"/>
</dbReference>
<protein>
    <submittedName>
        <fullName evidence="4">Xanthine dehydrogenase family protein molybdopterin-binding subunit</fullName>
    </submittedName>
</protein>
<accession>A0A7C5QRM1</accession>
<dbReference type="Pfam" id="PF02738">
    <property type="entry name" value="MoCoBD_1"/>
    <property type="match status" value="1"/>
</dbReference>
<dbReference type="GO" id="GO:0016491">
    <property type="term" value="F:oxidoreductase activity"/>
    <property type="evidence" value="ECO:0007669"/>
    <property type="project" value="UniProtKB-KW"/>
</dbReference>
<dbReference type="Gene3D" id="3.30.365.10">
    <property type="entry name" value="Aldehyde oxidase/xanthine dehydrogenase, molybdopterin binding domain"/>
    <property type="match status" value="4"/>
</dbReference>
<name>A0A7C5QRM1_CALS0</name>
<dbReference type="AlphaFoldDB" id="A0A7C5QRM1"/>
<dbReference type="InterPro" id="IPR036856">
    <property type="entry name" value="Ald_Oxase/Xan_DH_a/b_sf"/>
</dbReference>
<keyword evidence="2" id="KW-0560">Oxidoreductase</keyword>
<keyword evidence="1" id="KW-0500">Molybdenum</keyword>
<dbReference type="InterPro" id="IPR008274">
    <property type="entry name" value="AldOxase/xan_DH_MoCoBD1"/>
</dbReference>